<dbReference type="AlphaFoldDB" id="A0A1R2CP04"/>
<dbReference type="Proteomes" id="UP000187209">
    <property type="component" value="Unassembled WGS sequence"/>
</dbReference>
<accession>A0A1R2CP04</accession>
<proteinExistence type="predicted"/>
<dbReference type="EMBL" id="MPUH01000097">
    <property type="protein sequence ID" value="OMJ90700.1"/>
    <property type="molecule type" value="Genomic_DNA"/>
</dbReference>
<feature type="compositionally biased region" description="Polar residues" evidence="1">
    <location>
        <begin position="87"/>
        <end position="105"/>
    </location>
</feature>
<feature type="region of interest" description="Disordered" evidence="1">
    <location>
        <begin position="1"/>
        <end position="105"/>
    </location>
</feature>
<evidence type="ECO:0000313" key="3">
    <source>
        <dbReference type="Proteomes" id="UP000187209"/>
    </source>
</evidence>
<comment type="caution">
    <text evidence="2">The sequence shown here is derived from an EMBL/GenBank/DDBJ whole genome shotgun (WGS) entry which is preliminary data.</text>
</comment>
<evidence type="ECO:0000313" key="2">
    <source>
        <dbReference type="EMBL" id="OMJ90700.1"/>
    </source>
</evidence>
<name>A0A1R2CP04_9CILI</name>
<reference evidence="2 3" key="1">
    <citation type="submission" date="2016-11" db="EMBL/GenBank/DDBJ databases">
        <title>The macronuclear genome of Stentor coeruleus: a giant cell with tiny introns.</title>
        <authorList>
            <person name="Slabodnick M."/>
            <person name="Ruby J.G."/>
            <person name="Reiff S.B."/>
            <person name="Swart E.C."/>
            <person name="Gosai S."/>
            <person name="Prabakaran S."/>
            <person name="Witkowska E."/>
            <person name="Larue G.E."/>
            <person name="Fisher S."/>
            <person name="Freeman R.M."/>
            <person name="Gunawardena J."/>
            <person name="Chu W."/>
            <person name="Stover N.A."/>
            <person name="Gregory B.D."/>
            <person name="Nowacki M."/>
            <person name="Derisi J."/>
            <person name="Roy S.W."/>
            <person name="Marshall W.F."/>
            <person name="Sood P."/>
        </authorList>
    </citation>
    <scope>NUCLEOTIDE SEQUENCE [LARGE SCALE GENOMIC DNA]</scope>
    <source>
        <strain evidence="2">WM001</strain>
    </source>
</reference>
<feature type="region of interest" description="Disordered" evidence="1">
    <location>
        <begin position="153"/>
        <end position="174"/>
    </location>
</feature>
<gene>
    <name evidence="2" type="ORF">SteCoe_6874</name>
</gene>
<organism evidence="2 3">
    <name type="scientific">Stentor coeruleus</name>
    <dbReference type="NCBI Taxonomy" id="5963"/>
    <lineage>
        <taxon>Eukaryota</taxon>
        <taxon>Sar</taxon>
        <taxon>Alveolata</taxon>
        <taxon>Ciliophora</taxon>
        <taxon>Postciliodesmatophora</taxon>
        <taxon>Heterotrichea</taxon>
        <taxon>Heterotrichida</taxon>
        <taxon>Stentoridae</taxon>
        <taxon>Stentor</taxon>
    </lineage>
</organism>
<sequence>MAAFPQDTYSRTLPITPPKRNPITQEGVLTPDSNSPYKSPLRKYDPSKSYSRTMPITPPKRNPITNEGVLLPDSKKPYKSPIKIEDSSNSYSDTLSITPSKRNPITQEGVYIPDFKKPYKSPPKYEDSPKKTIGISRALFSDHTYRSFSLADTPLEPYRPHKRMNSPGPTEPYHNLTAKKKAEFTPNKRDPIIQEEIDITPTRIRHKITQSSVTFLDENQKSEKIIRPRQGLYQDNMKSKIFNMTENPVKACFKKVPTRASEIAGLIKYKDFPMREEQQAVRPNNNKIAKKDLAQKKTLTGLAKVYSERLIKSQLTLH</sequence>
<keyword evidence="3" id="KW-1185">Reference proteome</keyword>
<protein>
    <submittedName>
        <fullName evidence="2">Uncharacterized protein</fullName>
    </submittedName>
</protein>
<evidence type="ECO:0000256" key="1">
    <source>
        <dbReference type="SAM" id="MobiDB-lite"/>
    </source>
</evidence>